<evidence type="ECO:0000313" key="1">
    <source>
        <dbReference type="EMBL" id="RKU91595.1"/>
    </source>
</evidence>
<sequence>NGGFNLKANNITWDKGSVSGGGNFGVDNASANGKAVIKNVSFSDNGTLIYKGGENSAGNSLTLENNTFNSYNINARVQNLTFNNNSFNGGSYSFNDTKNITFKGTNTLINSDPFSRLQGSIAIDNNSIFNIERNLTDKTTYTLLSGDSIKYNNQALADNAFSQNLWNLIHYGGERGTLLRTEKNTYFVQFTQSNGQKFVFEETFNPGSITYKYFTIHSSLFHTDADSKDIWNQVRKQFDFIPGK</sequence>
<organism evidence="1 2">
    <name type="scientific">Helicobacter pylori</name>
    <name type="common">Campylobacter pylori</name>
    <dbReference type="NCBI Taxonomy" id="210"/>
    <lineage>
        <taxon>Bacteria</taxon>
        <taxon>Pseudomonadati</taxon>
        <taxon>Campylobacterota</taxon>
        <taxon>Epsilonproteobacteria</taxon>
        <taxon>Campylobacterales</taxon>
        <taxon>Helicobacteraceae</taxon>
        <taxon>Helicobacter</taxon>
    </lineage>
</organism>
<accession>A0A7Z6SQ56</accession>
<proteinExistence type="predicted"/>
<evidence type="ECO:0008006" key="3">
    <source>
        <dbReference type="Google" id="ProtNLM"/>
    </source>
</evidence>
<evidence type="ECO:0000313" key="2">
    <source>
        <dbReference type="Proteomes" id="UP000272192"/>
    </source>
</evidence>
<name>A0A7Z6SQ56_HELPX</name>
<protein>
    <recommendedName>
        <fullName evidence="3">Vacuolating cytotoxin</fullName>
    </recommendedName>
</protein>
<gene>
    <name evidence="1" type="ORF">DB721_08640</name>
</gene>
<dbReference type="Proteomes" id="UP000272192">
    <property type="component" value="Unassembled WGS sequence"/>
</dbReference>
<dbReference type="EMBL" id="QELB01000127">
    <property type="protein sequence ID" value="RKU91595.1"/>
    <property type="molecule type" value="Genomic_DNA"/>
</dbReference>
<reference evidence="1 2" key="1">
    <citation type="submission" date="2018-04" db="EMBL/GenBank/DDBJ databases">
        <title>Complete genome sequences of Helicobacter pylori.</title>
        <authorList>
            <person name="Palau M."/>
            <person name="Minana-Galbis D."/>
        </authorList>
    </citation>
    <scope>NUCLEOTIDE SEQUENCE [LARGE SCALE GENOMIC DNA]</scope>
    <source>
        <strain evidence="1 2">B518</strain>
    </source>
</reference>
<comment type="caution">
    <text evidence="1">The sequence shown here is derived from an EMBL/GenBank/DDBJ whole genome shotgun (WGS) entry which is preliminary data.</text>
</comment>
<dbReference type="AlphaFoldDB" id="A0A7Z6SQ56"/>
<feature type="non-terminal residue" evidence="1">
    <location>
        <position position="1"/>
    </location>
</feature>
<feature type="non-terminal residue" evidence="1">
    <location>
        <position position="244"/>
    </location>
</feature>